<proteinExistence type="predicted"/>
<dbReference type="InterPro" id="IPR029030">
    <property type="entry name" value="Caspase-like_dom_sf"/>
</dbReference>
<protein>
    <submittedName>
        <fullName evidence="4">Caspase family protein</fullName>
    </submittedName>
</protein>
<feature type="region of interest" description="Disordered" evidence="1">
    <location>
        <begin position="198"/>
        <end position="227"/>
    </location>
</feature>
<evidence type="ECO:0000313" key="4">
    <source>
        <dbReference type="EMBL" id="QKC74635.1"/>
    </source>
</evidence>
<gene>
    <name evidence="4" type="ORF">EB233_03025</name>
</gene>
<dbReference type="Pfam" id="PF00656">
    <property type="entry name" value="Peptidase_C14"/>
    <property type="match status" value="1"/>
</dbReference>
<dbReference type="KEGG" id="merd:EB233_03025"/>
<accession>A0A6M7UBN3</accession>
<evidence type="ECO:0000259" key="3">
    <source>
        <dbReference type="Pfam" id="PF00656"/>
    </source>
</evidence>
<dbReference type="PANTHER" id="PTHR48104:SF30">
    <property type="entry name" value="METACASPASE-1"/>
    <property type="match status" value="1"/>
</dbReference>
<keyword evidence="2" id="KW-0732">Signal</keyword>
<evidence type="ECO:0000313" key="5">
    <source>
        <dbReference type="Proteomes" id="UP000503339"/>
    </source>
</evidence>
<dbReference type="PANTHER" id="PTHR48104">
    <property type="entry name" value="METACASPASE-4"/>
    <property type="match status" value="1"/>
</dbReference>
<dbReference type="AlphaFoldDB" id="A0A6M7UBN3"/>
<organism evidence="4 5">
    <name type="scientific">Mesorhizobium erdmanii</name>
    <dbReference type="NCBI Taxonomy" id="1777866"/>
    <lineage>
        <taxon>Bacteria</taxon>
        <taxon>Pseudomonadati</taxon>
        <taxon>Pseudomonadota</taxon>
        <taxon>Alphaproteobacteria</taxon>
        <taxon>Hyphomicrobiales</taxon>
        <taxon>Phyllobacteriaceae</taxon>
        <taxon>Mesorhizobium</taxon>
    </lineage>
</organism>
<feature type="domain" description="Peptidase C14 caspase" evidence="3">
    <location>
        <begin position="27"/>
        <end position="305"/>
    </location>
</feature>
<dbReference type="GO" id="GO:0005737">
    <property type="term" value="C:cytoplasm"/>
    <property type="evidence" value="ECO:0007669"/>
    <property type="project" value="TreeGrafter"/>
</dbReference>
<dbReference type="PROSITE" id="PS51257">
    <property type="entry name" value="PROKAR_LIPOPROTEIN"/>
    <property type="match status" value="1"/>
</dbReference>
<feature type="chain" id="PRO_5026962651" evidence="2">
    <location>
        <begin position="25"/>
        <end position="711"/>
    </location>
</feature>
<reference evidence="4 5" key="1">
    <citation type="submission" date="2018-10" db="EMBL/GenBank/DDBJ databases">
        <authorList>
            <person name="Perry B.J."/>
            <person name="Sullivan J.T."/>
            <person name="Murphy R.J.T."/>
            <person name="Ramsay J.P."/>
            <person name="Ronson C.W."/>
        </authorList>
    </citation>
    <scope>NUCLEOTIDE SEQUENCE [LARGE SCALE GENOMIC DNA]</scope>
    <source>
        <strain evidence="4 5">NZP2014</strain>
    </source>
</reference>
<evidence type="ECO:0000256" key="1">
    <source>
        <dbReference type="SAM" id="MobiDB-lite"/>
    </source>
</evidence>
<dbReference type="RefSeq" id="WP_064990141.1">
    <property type="nucleotide sequence ID" value="NZ_CP033361.1"/>
</dbReference>
<feature type="signal peptide" evidence="2">
    <location>
        <begin position="1"/>
        <end position="24"/>
    </location>
</feature>
<dbReference type="Proteomes" id="UP000503339">
    <property type="component" value="Chromosome"/>
</dbReference>
<sequence>MIVRLGRLCVCAGMFLFGCVPVHAETTALVVGVSGYPNLPEAIHLVGPKNDAREVANTLVRLGVPARDVTVLADGVKDLVTGIAAPGPGTRQAILSGLDRLADTAREGDLVIFYFSGHGSQQPDLNGDEEGGLDQIFLPYDIGRWNGESVDRAIIDDELGQRVQRILDKGADFFGIIDACHSASGFRDVLGDDARARGVDPVDLGEPADKASPQRSIALEQKPPPKGRGRAAFFYAAQTTEVALEKTPKGAEDGESYGVFTYTMLSRLNQTPNLTYRTLHQAVVADIKRNTLMATQTPDLEGTLIDDPVLRLGNAPVVRQWPIYAGDLQAGQLAGLTDGTIVSLYTDPAAPDGDAVAHGVIESTGATRSVVTQIAWPCPVALKDGACPAVPDEAGFKRGRFARVVEPGVDFSVTLSKPVRLDPADGRDYAPAIGALRAAVTSDALSRRVSLRSSGYDIAVALVDGKLAFSATGGQVDQNGPGSSPRLTLPDNPSAAASTVAAAIGRMARALALQRLGRSAAGQAIGLDTRMLIAKAKPRAVAAATCSGDRADYEPPVEAGPAPRLGDCDIISVKMSNGGAKPADVTVLLIGQDFSITTLWPAQGTINRIAPGDEKNPDIAQIEPGSAASDQRLVLIAVPGLGKAHTVFDNLEQEGLRDATMGSAASSELSDLQDLVSTGLNDMTRTSASISPRIDEEMSIDIRPFTTVTGK</sequence>
<dbReference type="InterPro" id="IPR050452">
    <property type="entry name" value="Metacaspase"/>
</dbReference>
<dbReference type="Gene3D" id="3.40.50.1460">
    <property type="match status" value="1"/>
</dbReference>
<dbReference type="GO" id="GO:0006508">
    <property type="term" value="P:proteolysis"/>
    <property type="evidence" value="ECO:0007669"/>
    <property type="project" value="InterPro"/>
</dbReference>
<dbReference type="EMBL" id="CP033361">
    <property type="protein sequence ID" value="QKC74635.1"/>
    <property type="molecule type" value="Genomic_DNA"/>
</dbReference>
<evidence type="ECO:0000256" key="2">
    <source>
        <dbReference type="SAM" id="SignalP"/>
    </source>
</evidence>
<keyword evidence="5" id="KW-1185">Reference proteome</keyword>
<dbReference type="GO" id="GO:0004197">
    <property type="term" value="F:cysteine-type endopeptidase activity"/>
    <property type="evidence" value="ECO:0007669"/>
    <property type="project" value="InterPro"/>
</dbReference>
<dbReference type="SUPFAM" id="SSF52129">
    <property type="entry name" value="Caspase-like"/>
    <property type="match status" value="1"/>
</dbReference>
<dbReference type="InterPro" id="IPR011600">
    <property type="entry name" value="Pept_C14_caspase"/>
</dbReference>
<name>A0A6M7UBN3_9HYPH</name>